<gene>
    <name evidence="2" type="ordered locus">SFHH103_02678</name>
</gene>
<name>G9AB82_SINF1</name>
<keyword evidence="1" id="KW-1133">Transmembrane helix</keyword>
<proteinExistence type="predicted"/>
<keyword evidence="1" id="KW-0472">Membrane</keyword>
<dbReference type="eggNOG" id="ENOG502ZVP7">
    <property type="taxonomic scope" value="Bacteria"/>
</dbReference>
<dbReference type="NCBIfam" id="TIGR02532">
    <property type="entry name" value="IV_pilin_GFxxxE"/>
    <property type="match status" value="1"/>
</dbReference>
<accession>G9AB82</accession>
<feature type="transmembrane region" description="Helical" evidence="1">
    <location>
        <begin position="44"/>
        <end position="65"/>
    </location>
</feature>
<dbReference type="STRING" id="1117943.SFHH103_02678"/>
<dbReference type="EMBL" id="HE616890">
    <property type="protein sequence ID" value="CCE97173.1"/>
    <property type="molecule type" value="Genomic_DNA"/>
</dbReference>
<keyword evidence="1" id="KW-0812">Transmembrane</keyword>
<dbReference type="HOGENOM" id="CLU_1234212_0_0_5"/>
<dbReference type="AlphaFoldDB" id="G9AB82"/>
<reference evidence="2 3" key="1">
    <citation type="journal article" date="2012" name="J. Bacteriol.">
        <title>Genome sequence of the soybean symbiont Sinorhizobium fredii HH103.</title>
        <authorList>
            <person name="Weidner S."/>
            <person name="Becker A."/>
            <person name="Bonilla I."/>
            <person name="Jaenicke S."/>
            <person name="Lloret J."/>
            <person name="Margaret I."/>
            <person name="Puhler A."/>
            <person name="Ruiz-Sainz J.E."/>
            <person name="Schneiker-Bekel S."/>
            <person name="Szczepanowski R."/>
            <person name="Vinardell J.M."/>
            <person name="Zehner S."/>
            <person name="Gottfert M."/>
        </authorList>
    </citation>
    <scope>NUCLEOTIDE SEQUENCE [LARGE SCALE GENOMIC DNA]</scope>
    <source>
        <strain evidence="2 3">HH103</strain>
    </source>
</reference>
<dbReference type="Pfam" id="PF07963">
    <property type="entry name" value="N_methyl"/>
    <property type="match status" value="1"/>
</dbReference>
<dbReference type="Proteomes" id="UP000007735">
    <property type="component" value="Chromosome"/>
</dbReference>
<evidence type="ECO:0008006" key="4">
    <source>
        <dbReference type="Google" id="ProtNLM"/>
    </source>
</evidence>
<protein>
    <recommendedName>
        <fullName evidence="4">Type II secretion system protein J</fullName>
    </recommendedName>
</protein>
<dbReference type="KEGG" id="sfh:SFHH103_02678"/>
<dbReference type="GeneID" id="48974311"/>
<sequence length="237" mass="25406">MSRISRRLKAISPMATKDGPNVVASGMSISPTMPNPPSSGAKDGYTLIEVLVVLAIASIMAAMMIGGVRQLRGLLDLGERSAAHSVAEAVADHVADNLTGALELPLLGSASDEHVSLVGSRDEVRFNAVIRIGFLTRALREVAFGVKTPGGRSALVRTSLPRRLGKTERRSSEEELVLHPDVVGITFRYMTMDLAGNTIWSDDWSGRPLLPIAVQFQIAVSTKGEQIRVSRTVGMLH</sequence>
<dbReference type="RefSeq" id="WP_014329598.1">
    <property type="nucleotide sequence ID" value="NC_016812.1"/>
</dbReference>
<evidence type="ECO:0000313" key="3">
    <source>
        <dbReference type="Proteomes" id="UP000007735"/>
    </source>
</evidence>
<evidence type="ECO:0000256" key="1">
    <source>
        <dbReference type="SAM" id="Phobius"/>
    </source>
</evidence>
<dbReference type="InterPro" id="IPR012902">
    <property type="entry name" value="N_methyl_site"/>
</dbReference>
<evidence type="ECO:0000313" key="2">
    <source>
        <dbReference type="EMBL" id="CCE97173.1"/>
    </source>
</evidence>
<organism evidence="2 3">
    <name type="scientific">Sinorhizobium fredii (strain HH103)</name>
    <dbReference type="NCBI Taxonomy" id="1117943"/>
    <lineage>
        <taxon>Bacteria</taxon>
        <taxon>Pseudomonadati</taxon>
        <taxon>Pseudomonadota</taxon>
        <taxon>Alphaproteobacteria</taxon>
        <taxon>Hyphomicrobiales</taxon>
        <taxon>Rhizobiaceae</taxon>
        <taxon>Sinorhizobium/Ensifer group</taxon>
        <taxon>Sinorhizobium</taxon>
    </lineage>
</organism>